<comment type="caution">
    <text evidence="1">The sequence shown here is derived from an EMBL/GenBank/DDBJ whole genome shotgun (WGS) entry which is preliminary data.</text>
</comment>
<organism evidence="1 2">
    <name type="scientific">Photobacterium rosenbergii</name>
    <dbReference type="NCBI Taxonomy" id="294936"/>
    <lineage>
        <taxon>Bacteria</taxon>
        <taxon>Pseudomonadati</taxon>
        <taxon>Pseudomonadota</taxon>
        <taxon>Gammaproteobacteria</taxon>
        <taxon>Vibrionales</taxon>
        <taxon>Vibrionaceae</taxon>
        <taxon>Photobacterium</taxon>
    </lineage>
</organism>
<protein>
    <submittedName>
        <fullName evidence="1">Uncharacterized protein</fullName>
    </submittedName>
</protein>
<evidence type="ECO:0000313" key="1">
    <source>
        <dbReference type="EMBL" id="PSW16183.1"/>
    </source>
</evidence>
<reference evidence="1 2" key="1">
    <citation type="submission" date="2018-03" db="EMBL/GenBank/DDBJ databases">
        <title>Whole genome sequencing of Histamine producing bacteria.</title>
        <authorList>
            <person name="Butler K."/>
        </authorList>
    </citation>
    <scope>NUCLEOTIDE SEQUENCE [LARGE SCALE GENOMIC DNA]</scope>
    <source>
        <strain evidence="1 2">DSM 19138</strain>
    </source>
</reference>
<dbReference type="Proteomes" id="UP000241346">
    <property type="component" value="Unassembled WGS sequence"/>
</dbReference>
<dbReference type="RefSeq" id="WP_107296805.1">
    <property type="nucleotide sequence ID" value="NZ_PYMB01000001.1"/>
</dbReference>
<evidence type="ECO:0000313" key="2">
    <source>
        <dbReference type="Proteomes" id="UP000241346"/>
    </source>
</evidence>
<accession>A0A2T3NL39</accession>
<gene>
    <name evidence="1" type="ORF">C9J01_04055</name>
</gene>
<dbReference type="EMBL" id="PYMB01000001">
    <property type="protein sequence ID" value="PSW16183.1"/>
    <property type="molecule type" value="Genomic_DNA"/>
</dbReference>
<dbReference type="OrthoDB" id="5819072at2"/>
<sequence>MIHISNIMPLIDKQLKTMAAKEVVHFKTFKKDRGFILYRQDSELFQIIEHGFKNTSFSGDADKIKKQAKKTLKREFPRSNKVWVEYFEGVENPSDIQAHHSKQMSLF</sequence>
<proteinExistence type="predicted"/>
<dbReference type="AlphaFoldDB" id="A0A2T3NL39"/>
<name>A0A2T3NL39_9GAMM</name>